<dbReference type="EMBL" id="JARKIF010000007">
    <property type="protein sequence ID" value="KAJ7635052.1"/>
    <property type="molecule type" value="Genomic_DNA"/>
</dbReference>
<protein>
    <submittedName>
        <fullName evidence="1">Uncharacterized protein</fullName>
    </submittedName>
</protein>
<dbReference type="PANTHER" id="PTHR38696:SF1">
    <property type="entry name" value="MEDIATOR OF RNA POLYMERASE II TRANSCRIPTION SUBUNIT 13"/>
    <property type="match status" value="1"/>
</dbReference>
<sequence>MSDIEKQLLNSTQAVPESMSSPTFASLSLHEYDRIRLLDFPPEIIATLRTTITSHWPYGLQSETPDYHGGHEFKLRGNPWRGAGTDGVFCRRLILRLLKALHRTGLVQAHGPRYTRIPLARPGGGGREGGPGLDVHALSKGDKLKLIDAPEDLRKAVIDIAGRTGMLQRHQPYQGAGDAYEIKLLGYPWHARGGDTMVARRFVLALMGVLEGNGWSVYASIDQIVAPEDGATSTRGIV</sequence>
<evidence type="ECO:0000313" key="2">
    <source>
        <dbReference type="Proteomes" id="UP001221142"/>
    </source>
</evidence>
<organism evidence="1 2">
    <name type="scientific">Roridomyces roridus</name>
    <dbReference type="NCBI Taxonomy" id="1738132"/>
    <lineage>
        <taxon>Eukaryota</taxon>
        <taxon>Fungi</taxon>
        <taxon>Dikarya</taxon>
        <taxon>Basidiomycota</taxon>
        <taxon>Agaricomycotina</taxon>
        <taxon>Agaricomycetes</taxon>
        <taxon>Agaricomycetidae</taxon>
        <taxon>Agaricales</taxon>
        <taxon>Marasmiineae</taxon>
        <taxon>Mycenaceae</taxon>
        <taxon>Roridomyces</taxon>
    </lineage>
</organism>
<comment type="caution">
    <text evidence="1">The sequence shown here is derived from an EMBL/GenBank/DDBJ whole genome shotgun (WGS) entry which is preliminary data.</text>
</comment>
<gene>
    <name evidence="1" type="ORF">FB45DRAFT_1002481</name>
</gene>
<reference evidence="1" key="1">
    <citation type="submission" date="2023-03" db="EMBL/GenBank/DDBJ databases">
        <title>Massive genome expansion in bonnet fungi (Mycena s.s.) driven by repeated elements and novel gene families across ecological guilds.</title>
        <authorList>
            <consortium name="Lawrence Berkeley National Laboratory"/>
            <person name="Harder C.B."/>
            <person name="Miyauchi S."/>
            <person name="Viragh M."/>
            <person name="Kuo A."/>
            <person name="Thoen E."/>
            <person name="Andreopoulos B."/>
            <person name="Lu D."/>
            <person name="Skrede I."/>
            <person name="Drula E."/>
            <person name="Henrissat B."/>
            <person name="Morin E."/>
            <person name="Kohler A."/>
            <person name="Barry K."/>
            <person name="LaButti K."/>
            <person name="Morin E."/>
            <person name="Salamov A."/>
            <person name="Lipzen A."/>
            <person name="Mereny Z."/>
            <person name="Hegedus B."/>
            <person name="Baldrian P."/>
            <person name="Stursova M."/>
            <person name="Weitz H."/>
            <person name="Taylor A."/>
            <person name="Grigoriev I.V."/>
            <person name="Nagy L.G."/>
            <person name="Martin F."/>
            <person name="Kauserud H."/>
        </authorList>
    </citation>
    <scope>NUCLEOTIDE SEQUENCE</scope>
    <source>
        <strain evidence="1">9284</strain>
    </source>
</reference>
<name>A0AAD7BZW6_9AGAR</name>
<dbReference type="PANTHER" id="PTHR38696">
    <property type="entry name" value="MEDIATOR OF RNA POLYMERASE II TRANSCRIPTION SUBUNIT 13"/>
    <property type="match status" value="1"/>
</dbReference>
<keyword evidence="2" id="KW-1185">Reference proteome</keyword>
<evidence type="ECO:0000313" key="1">
    <source>
        <dbReference type="EMBL" id="KAJ7635052.1"/>
    </source>
</evidence>
<dbReference type="Proteomes" id="UP001221142">
    <property type="component" value="Unassembled WGS sequence"/>
</dbReference>
<accession>A0AAD7BZW6</accession>
<proteinExistence type="predicted"/>
<dbReference type="AlphaFoldDB" id="A0AAD7BZW6"/>